<sequence>MVKNNVVVPEIKNEGTATTMPIITVDQLVKRYKKAEQNAVDGISFDVPSGSLFALLGPNGAGKTTAISILTTTLAATSGTVRIAGYDLATQPHLVRRQIGIIFQRPSLDLNLTAEENIRLHATLYGLYPYRPFFRWMSPAYRTRVQELAQLLEIQDSLFKPVKTFSGGMKRKLEIVRSLLHRPAVLFLDEPTTGLDPISRRGLWDYLRQVRAESGTTVFLTTHYLEEAEGADQVCIMNHGRIISNGTPEQLKAELAPSTLTIDAENRDQLRSELQHLGQLCKEKEDAPFTLTSADEQVHQVLRQIQTPLTLVKTQSLTLEDAYLRIIQQEM</sequence>
<evidence type="ECO:0000256" key="1">
    <source>
        <dbReference type="ARBA" id="ARBA00005417"/>
    </source>
</evidence>
<dbReference type="RefSeq" id="WP_218030964.1">
    <property type="nucleotide sequence ID" value="NZ_BIFQ01000001.1"/>
</dbReference>
<organism evidence="6 7">
    <name type="scientific">Dictyobacter aurantiacus</name>
    <dbReference type="NCBI Taxonomy" id="1936993"/>
    <lineage>
        <taxon>Bacteria</taxon>
        <taxon>Bacillati</taxon>
        <taxon>Chloroflexota</taxon>
        <taxon>Ktedonobacteria</taxon>
        <taxon>Ktedonobacterales</taxon>
        <taxon>Dictyobacteraceae</taxon>
        <taxon>Dictyobacter</taxon>
    </lineage>
</organism>
<dbReference type="AlphaFoldDB" id="A0A401ZKH5"/>
<evidence type="ECO:0000256" key="2">
    <source>
        <dbReference type="ARBA" id="ARBA00022448"/>
    </source>
</evidence>
<dbReference type="EMBL" id="BIFQ01000001">
    <property type="protein sequence ID" value="GCE07332.1"/>
    <property type="molecule type" value="Genomic_DNA"/>
</dbReference>
<dbReference type="PANTHER" id="PTHR42711">
    <property type="entry name" value="ABC TRANSPORTER ATP-BINDING PROTEIN"/>
    <property type="match status" value="1"/>
</dbReference>
<dbReference type="PROSITE" id="PS00211">
    <property type="entry name" value="ABC_TRANSPORTER_1"/>
    <property type="match status" value="1"/>
</dbReference>
<comment type="similarity">
    <text evidence="1">Belongs to the ABC transporter superfamily.</text>
</comment>
<accession>A0A401ZKH5</accession>
<dbReference type="PROSITE" id="PS50893">
    <property type="entry name" value="ABC_TRANSPORTER_2"/>
    <property type="match status" value="1"/>
</dbReference>
<keyword evidence="3" id="KW-0547">Nucleotide-binding</keyword>
<name>A0A401ZKH5_9CHLR</name>
<dbReference type="SMART" id="SM00382">
    <property type="entry name" value="AAA"/>
    <property type="match status" value="1"/>
</dbReference>
<dbReference type="InterPro" id="IPR003439">
    <property type="entry name" value="ABC_transporter-like_ATP-bd"/>
</dbReference>
<dbReference type="GO" id="GO:0005524">
    <property type="term" value="F:ATP binding"/>
    <property type="evidence" value="ECO:0007669"/>
    <property type="project" value="UniProtKB-KW"/>
</dbReference>
<dbReference type="GO" id="GO:0016887">
    <property type="term" value="F:ATP hydrolysis activity"/>
    <property type="evidence" value="ECO:0007669"/>
    <property type="project" value="InterPro"/>
</dbReference>
<keyword evidence="7" id="KW-1185">Reference proteome</keyword>
<dbReference type="InterPro" id="IPR027417">
    <property type="entry name" value="P-loop_NTPase"/>
</dbReference>
<dbReference type="SUPFAM" id="SSF52540">
    <property type="entry name" value="P-loop containing nucleoside triphosphate hydrolases"/>
    <property type="match status" value="1"/>
</dbReference>
<keyword evidence="4 6" id="KW-0067">ATP-binding</keyword>
<evidence type="ECO:0000256" key="4">
    <source>
        <dbReference type="ARBA" id="ARBA00022840"/>
    </source>
</evidence>
<comment type="caution">
    <text evidence="6">The sequence shown here is derived from an EMBL/GenBank/DDBJ whole genome shotgun (WGS) entry which is preliminary data.</text>
</comment>
<dbReference type="InterPro" id="IPR003593">
    <property type="entry name" value="AAA+_ATPase"/>
</dbReference>
<dbReference type="InterPro" id="IPR017871">
    <property type="entry name" value="ABC_transporter-like_CS"/>
</dbReference>
<dbReference type="InterPro" id="IPR050763">
    <property type="entry name" value="ABC_transporter_ATP-binding"/>
</dbReference>
<gene>
    <name evidence="6" type="ORF">KDAU_46610</name>
</gene>
<dbReference type="Proteomes" id="UP000287224">
    <property type="component" value="Unassembled WGS sequence"/>
</dbReference>
<protein>
    <submittedName>
        <fullName evidence="6">ABC transporter ATP-binding protein</fullName>
    </submittedName>
</protein>
<evidence type="ECO:0000256" key="3">
    <source>
        <dbReference type="ARBA" id="ARBA00022741"/>
    </source>
</evidence>
<evidence type="ECO:0000313" key="6">
    <source>
        <dbReference type="EMBL" id="GCE07332.1"/>
    </source>
</evidence>
<reference evidence="7" key="1">
    <citation type="submission" date="2018-12" db="EMBL/GenBank/DDBJ databases">
        <title>Tengunoibacter tsumagoiensis gen. nov., sp. nov., Dictyobacter kobayashii sp. nov., D. alpinus sp. nov., and D. joshuensis sp. nov. and description of Dictyobacteraceae fam. nov. within the order Ktedonobacterales isolated from Tengu-no-mugimeshi.</title>
        <authorList>
            <person name="Wang C.M."/>
            <person name="Zheng Y."/>
            <person name="Sakai Y."/>
            <person name="Toyoda A."/>
            <person name="Minakuchi Y."/>
            <person name="Abe K."/>
            <person name="Yokota A."/>
            <person name="Yabe S."/>
        </authorList>
    </citation>
    <scope>NUCLEOTIDE SEQUENCE [LARGE SCALE GENOMIC DNA]</scope>
    <source>
        <strain evidence="7">S-27</strain>
    </source>
</reference>
<evidence type="ECO:0000259" key="5">
    <source>
        <dbReference type="PROSITE" id="PS50893"/>
    </source>
</evidence>
<feature type="domain" description="ABC transporter" evidence="5">
    <location>
        <begin position="23"/>
        <end position="264"/>
    </location>
</feature>
<evidence type="ECO:0000313" key="7">
    <source>
        <dbReference type="Proteomes" id="UP000287224"/>
    </source>
</evidence>
<proteinExistence type="inferred from homology"/>
<dbReference type="Gene3D" id="3.40.50.300">
    <property type="entry name" value="P-loop containing nucleotide triphosphate hydrolases"/>
    <property type="match status" value="1"/>
</dbReference>
<dbReference type="PANTHER" id="PTHR42711:SF5">
    <property type="entry name" value="ABC TRANSPORTER ATP-BINDING PROTEIN NATA"/>
    <property type="match status" value="1"/>
</dbReference>
<dbReference type="Pfam" id="PF00005">
    <property type="entry name" value="ABC_tran"/>
    <property type="match status" value="1"/>
</dbReference>
<keyword evidence="2" id="KW-0813">Transport</keyword>